<dbReference type="AlphaFoldDB" id="G4MQK1"/>
<reference key="2">
    <citation type="submission" date="2011-05" db="EMBL/GenBank/DDBJ databases">
        <title>The Genome Sequence of Magnaporthe oryzae 70-15.</title>
        <authorList>
            <consortium name="The Broad Institute Genome Sequencing Platform"/>
            <person name="Ma L.-J."/>
            <person name="Dead R."/>
            <person name="Young S.K."/>
            <person name="Zeng Q."/>
            <person name="Gargeya S."/>
            <person name="Fitzgerald M."/>
            <person name="Haas B."/>
            <person name="Abouelleil A."/>
            <person name="Alvarado L."/>
            <person name="Arachchi H.M."/>
            <person name="Berlin A."/>
            <person name="Brown A."/>
            <person name="Chapman S.B."/>
            <person name="Chen Z."/>
            <person name="Dunbar C."/>
            <person name="Freedman E."/>
            <person name="Gearin G."/>
            <person name="Gellesch M."/>
            <person name="Goldberg J."/>
            <person name="Griggs A."/>
            <person name="Gujja S."/>
            <person name="Heiman D."/>
            <person name="Howarth C."/>
            <person name="Larson L."/>
            <person name="Lui A."/>
            <person name="MacDonald P.J.P."/>
            <person name="Mehta T."/>
            <person name="Montmayeur A."/>
            <person name="Murphy C."/>
            <person name="Neiman D."/>
            <person name="Pearson M."/>
            <person name="Priest M."/>
            <person name="Roberts A."/>
            <person name="Saif S."/>
            <person name="Shea T."/>
            <person name="Shenoy N."/>
            <person name="Sisk P."/>
            <person name="Stolte C."/>
            <person name="Sykes S."/>
            <person name="Yandava C."/>
            <person name="Wortman J."/>
            <person name="Nusbaum C."/>
            <person name="Birren B."/>
        </authorList>
    </citation>
    <scope>NUCLEOTIDE SEQUENCE</scope>
    <source>
        <strain>70-15</strain>
    </source>
</reference>
<reference evidence="1 2" key="1">
    <citation type="journal article" date="2005" name="Nature">
        <title>The genome sequence of the rice blast fungus Magnaporthe grisea.</title>
        <authorList>
            <person name="Dean R.A."/>
            <person name="Talbot N.J."/>
            <person name="Ebbole D.J."/>
            <person name="Farman M.L."/>
            <person name="Mitchell T.K."/>
            <person name="Orbach M.J."/>
            <person name="Thon M."/>
            <person name="Kulkarni R."/>
            <person name="Xu J.R."/>
            <person name="Pan H."/>
            <person name="Read N.D."/>
            <person name="Lee Y.H."/>
            <person name="Carbone I."/>
            <person name="Brown D."/>
            <person name="Oh Y.Y."/>
            <person name="Donofrio N."/>
            <person name="Jeong J.S."/>
            <person name="Soanes D.M."/>
            <person name="Djonovic S."/>
            <person name="Kolomiets E."/>
            <person name="Rehmeyer C."/>
            <person name="Li W."/>
            <person name="Harding M."/>
            <person name="Kim S."/>
            <person name="Lebrun M.H."/>
            <person name="Bohnert H."/>
            <person name="Coughlan S."/>
            <person name="Butler J."/>
            <person name="Calvo S."/>
            <person name="Ma L.J."/>
            <person name="Nicol R."/>
            <person name="Purcell S."/>
            <person name="Nusbaum C."/>
            <person name="Galagan J.E."/>
            <person name="Birren B.W."/>
        </authorList>
    </citation>
    <scope>NUCLEOTIDE SEQUENCE [LARGE SCALE GENOMIC DNA]</scope>
    <source>
        <strain evidence="2">70-15 / ATCC MYA-4617 / FGSC 8958</strain>
    </source>
</reference>
<dbReference type="InParanoid" id="G4MQK1"/>
<protein>
    <submittedName>
        <fullName evidence="1">Uncharacterized protein</fullName>
    </submittedName>
</protein>
<gene>
    <name evidence="1" type="ORF">MGG_16101</name>
</gene>
<proteinExistence type="predicted"/>
<dbReference type="RefSeq" id="XP_003709103.1">
    <property type="nucleotide sequence ID" value="XM_003709055.1"/>
</dbReference>
<dbReference type="KEGG" id="mgr:MGG_16101"/>
<dbReference type="HOGENOM" id="CLU_2671534_0_0_1"/>
<dbReference type="GeneID" id="12984354"/>
<evidence type="ECO:0000313" key="1">
    <source>
        <dbReference type="EMBL" id="EHA56491.1"/>
    </source>
</evidence>
<evidence type="ECO:0000313" key="2">
    <source>
        <dbReference type="Proteomes" id="UP000009058"/>
    </source>
</evidence>
<dbReference type="VEuPathDB" id="FungiDB:MGG_16101"/>
<accession>G4MQK1</accession>
<dbReference type="EMBL" id="CM001231">
    <property type="protein sequence ID" value="EHA56491.1"/>
    <property type="molecule type" value="Genomic_DNA"/>
</dbReference>
<sequence length="75" mass="8075">MPPALEQILILSVTKHSPLLWWLGKLGEGYADKFGGKGGIFTATTIPVPSIGVDQCNSAARTRIPDTIMHVRNTS</sequence>
<keyword evidence="2" id="KW-1185">Reference proteome</keyword>
<organism evidence="1 2">
    <name type="scientific">Pyricularia oryzae (strain 70-15 / ATCC MYA-4617 / FGSC 8958)</name>
    <name type="common">Rice blast fungus</name>
    <name type="synonym">Magnaporthe oryzae</name>
    <dbReference type="NCBI Taxonomy" id="242507"/>
    <lineage>
        <taxon>Eukaryota</taxon>
        <taxon>Fungi</taxon>
        <taxon>Dikarya</taxon>
        <taxon>Ascomycota</taxon>
        <taxon>Pezizomycotina</taxon>
        <taxon>Sordariomycetes</taxon>
        <taxon>Sordariomycetidae</taxon>
        <taxon>Magnaporthales</taxon>
        <taxon>Pyriculariaceae</taxon>
        <taxon>Pyricularia</taxon>
    </lineage>
</organism>
<name>G4MQK1_PYRO7</name>
<dbReference type="Proteomes" id="UP000009058">
    <property type="component" value="Chromosome 1"/>
</dbReference>